<keyword evidence="2" id="KW-0472">Membrane</keyword>
<sequence>MLLFPLLLMRLTEPIASHSISPYINEAFPSLAATGGKWAITLATRPLIEVPLHYAAEAVTVFQWCHYPNHIGRKPVRLLDFTGLVILTILFGLSLPSGCMSSGVIHSCCLNDLLKGNLGVIKSMIAELTDETNVRPISLFPSFADDTPEHLGISQVACYRDRKVTDQIASLTLKTLERSHTAKTQSVKTDLDIVSQKKSATSWAPEQDPETPLPLLTRLVLVSVSSYAMLNIAAVALILLVWERPVEFGRLNLNPASIGLWMFGCGCLNGVVQFTSFPRVIVHLEPGHVFFTSVLDVISVNILVWLQKNGEACSRNDRMGAGRVRVRCGTARRVPLASRHDIGNSFTEKRENWSTWEPSTMTPTKLEHAESTTPPAFSWRQEETDVGVSPASKPNARNSASSSNRSVLEATAMH</sequence>
<evidence type="ECO:0000256" key="2">
    <source>
        <dbReference type="SAM" id="Phobius"/>
    </source>
</evidence>
<evidence type="ECO:0008006" key="6">
    <source>
        <dbReference type="Google" id="ProtNLM"/>
    </source>
</evidence>
<comment type="caution">
    <text evidence="4">The sequence shown here is derived from an EMBL/GenBank/DDBJ whole genome shotgun (WGS) entry which is preliminary data.</text>
</comment>
<keyword evidence="2" id="KW-1133">Transmembrane helix</keyword>
<feature type="signal peptide" evidence="3">
    <location>
        <begin position="1"/>
        <end position="17"/>
    </location>
</feature>
<evidence type="ECO:0000313" key="4">
    <source>
        <dbReference type="EMBL" id="KAH8989278.1"/>
    </source>
</evidence>
<feature type="compositionally biased region" description="Polar residues" evidence="1">
    <location>
        <begin position="353"/>
        <end position="363"/>
    </location>
</feature>
<proteinExistence type="predicted"/>
<feature type="chain" id="PRO_5042175172" description="PIN-like protein" evidence="3">
    <location>
        <begin position="18"/>
        <end position="414"/>
    </location>
</feature>
<evidence type="ECO:0000256" key="1">
    <source>
        <dbReference type="SAM" id="MobiDB-lite"/>
    </source>
</evidence>
<name>A0AAD4LFR3_9AGAM</name>
<gene>
    <name evidence="4" type="ORF">EDB92DRAFT_1947583</name>
</gene>
<organism evidence="4 5">
    <name type="scientific">Lactarius akahatsu</name>
    <dbReference type="NCBI Taxonomy" id="416441"/>
    <lineage>
        <taxon>Eukaryota</taxon>
        <taxon>Fungi</taxon>
        <taxon>Dikarya</taxon>
        <taxon>Basidiomycota</taxon>
        <taxon>Agaricomycotina</taxon>
        <taxon>Agaricomycetes</taxon>
        <taxon>Russulales</taxon>
        <taxon>Russulaceae</taxon>
        <taxon>Lactarius</taxon>
    </lineage>
</organism>
<feature type="transmembrane region" description="Helical" evidence="2">
    <location>
        <begin position="219"/>
        <end position="241"/>
    </location>
</feature>
<reference evidence="4" key="1">
    <citation type="submission" date="2022-01" db="EMBL/GenBank/DDBJ databases">
        <title>Comparative genomics reveals a dynamic genome evolution in the ectomycorrhizal milk-cap (Lactarius) mushrooms.</title>
        <authorList>
            <consortium name="DOE Joint Genome Institute"/>
            <person name="Lebreton A."/>
            <person name="Tang N."/>
            <person name="Kuo A."/>
            <person name="LaButti K."/>
            <person name="Drula E."/>
            <person name="Barry K."/>
            <person name="Clum A."/>
            <person name="Lipzen A."/>
            <person name="Mousain D."/>
            <person name="Ng V."/>
            <person name="Wang R."/>
            <person name="Wang X."/>
            <person name="Dai Y."/>
            <person name="Henrissat B."/>
            <person name="Grigoriev I.V."/>
            <person name="Guerin-Laguette A."/>
            <person name="Yu F."/>
            <person name="Martin F.M."/>
        </authorList>
    </citation>
    <scope>NUCLEOTIDE SEQUENCE</scope>
    <source>
        <strain evidence="4">QP</strain>
    </source>
</reference>
<keyword evidence="3" id="KW-0732">Signal</keyword>
<dbReference type="Proteomes" id="UP001201163">
    <property type="component" value="Unassembled WGS sequence"/>
</dbReference>
<feature type="transmembrane region" description="Helical" evidence="2">
    <location>
        <begin position="253"/>
        <end position="275"/>
    </location>
</feature>
<dbReference type="AlphaFoldDB" id="A0AAD4LFR3"/>
<evidence type="ECO:0000256" key="3">
    <source>
        <dbReference type="SAM" id="SignalP"/>
    </source>
</evidence>
<keyword evidence="2" id="KW-0812">Transmembrane</keyword>
<evidence type="ECO:0000313" key="5">
    <source>
        <dbReference type="Proteomes" id="UP001201163"/>
    </source>
</evidence>
<feature type="region of interest" description="Disordered" evidence="1">
    <location>
        <begin position="351"/>
        <end position="414"/>
    </location>
</feature>
<keyword evidence="5" id="KW-1185">Reference proteome</keyword>
<accession>A0AAD4LFR3</accession>
<protein>
    <recommendedName>
        <fullName evidence="6">PIN-like protein</fullName>
    </recommendedName>
</protein>
<feature type="transmembrane region" description="Helical" evidence="2">
    <location>
        <begin position="287"/>
        <end position="306"/>
    </location>
</feature>
<feature type="compositionally biased region" description="Low complexity" evidence="1">
    <location>
        <begin position="389"/>
        <end position="406"/>
    </location>
</feature>
<dbReference type="EMBL" id="JAKELL010000038">
    <property type="protein sequence ID" value="KAH8989278.1"/>
    <property type="molecule type" value="Genomic_DNA"/>
</dbReference>